<evidence type="ECO:0000256" key="1">
    <source>
        <dbReference type="SAM" id="MobiDB-lite"/>
    </source>
</evidence>
<name>A0AAV2QN24_MEGNR</name>
<comment type="caution">
    <text evidence="3">The sequence shown here is derived from an EMBL/GenBank/DDBJ whole genome shotgun (WGS) entry which is preliminary data.</text>
</comment>
<dbReference type="AlphaFoldDB" id="A0AAV2QN24"/>
<evidence type="ECO:0000313" key="3">
    <source>
        <dbReference type="EMBL" id="CAL4094210.1"/>
    </source>
</evidence>
<accession>A0AAV2QN24</accession>
<proteinExistence type="predicted"/>
<keyword evidence="2" id="KW-0812">Transmembrane</keyword>
<feature type="transmembrane region" description="Helical" evidence="2">
    <location>
        <begin position="17"/>
        <end position="38"/>
    </location>
</feature>
<evidence type="ECO:0000256" key="2">
    <source>
        <dbReference type="SAM" id="Phobius"/>
    </source>
</evidence>
<keyword evidence="4" id="KW-1185">Reference proteome</keyword>
<feature type="compositionally biased region" description="Acidic residues" evidence="1">
    <location>
        <begin position="431"/>
        <end position="443"/>
    </location>
</feature>
<protein>
    <submittedName>
        <fullName evidence="3">Uncharacterized protein</fullName>
    </submittedName>
</protein>
<organism evidence="3 4">
    <name type="scientific">Meganyctiphanes norvegica</name>
    <name type="common">Northern krill</name>
    <name type="synonym">Thysanopoda norvegica</name>
    <dbReference type="NCBI Taxonomy" id="48144"/>
    <lineage>
        <taxon>Eukaryota</taxon>
        <taxon>Metazoa</taxon>
        <taxon>Ecdysozoa</taxon>
        <taxon>Arthropoda</taxon>
        <taxon>Crustacea</taxon>
        <taxon>Multicrustacea</taxon>
        <taxon>Malacostraca</taxon>
        <taxon>Eumalacostraca</taxon>
        <taxon>Eucarida</taxon>
        <taxon>Euphausiacea</taxon>
        <taxon>Euphausiidae</taxon>
        <taxon>Meganyctiphanes</taxon>
    </lineage>
</organism>
<sequence length="452" mass="49315">NICNTDTATSTIFPSLGLNWCTAAATLLLLVGPAALAVQQNRERQASKIKTPQRLPLHEINHPYAIRTHFNVYTATPEPVYVEHVHTVVTTPIYDVTTAEESEKHILDVNVEVKLEENVTNPITKEQGSVLLDVDDLVKKGEIAPNSVTDEESLLPELTESLDDPTKREVSYHPSIKSLVPFCTIQGYLDLVKRLKPLVGENTGHPLTTLAGSLALAINFCQYGTGSSDILNNVPLAPEQFKMQPAFSILTDDIKKPQPPKRWPGLSFPSLNEFQGPAPILKSTTEGMPLFLMLLFNNSVVATNDTNLDGVIVDVNDEDISEALDKGVSVKVQADVEHSELNSELLNSNEEISTFEIKSPLSGESTEESTTVNEELIHLTKNKNKLKGKLSKIKIVDTKPSKISNVSKPLEKNIGAAVDKPKINSTISGIDFEDTSDESDNDYDIGTGIGTG</sequence>
<feature type="region of interest" description="Disordered" evidence="1">
    <location>
        <begin position="428"/>
        <end position="452"/>
    </location>
</feature>
<feature type="non-terminal residue" evidence="3">
    <location>
        <position position="1"/>
    </location>
</feature>
<gene>
    <name evidence="3" type="ORF">MNOR_LOCUS15095</name>
</gene>
<feature type="non-terminal residue" evidence="3">
    <location>
        <position position="452"/>
    </location>
</feature>
<evidence type="ECO:0000313" key="4">
    <source>
        <dbReference type="Proteomes" id="UP001497623"/>
    </source>
</evidence>
<dbReference type="EMBL" id="CAXKWB010009302">
    <property type="protein sequence ID" value="CAL4094210.1"/>
    <property type="molecule type" value="Genomic_DNA"/>
</dbReference>
<keyword evidence="2" id="KW-1133">Transmembrane helix</keyword>
<dbReference type="Proteomes" id="UP001497623">
    <property type="component" value="Unassembled WGS sequence"/>
</dbReference>
<reference evidence="3 4" key="1">
    <citation type="submission" date="2024-05" db="EMBL/GenBank/DDBJ databases">
        <authorList>
            <person name="Wallberg A."/>
        </authorList>
    </citation>
    <scope>NUCLEOTIDE SEQUENCE [LARGE SCALE GENOMIC DNA]</scope>
</reference>
<keyword evidence="2" id="KW-0472">Membrane</keyword>